<dbReference type="InterPro" id="IPR020841">
    <property type="entry name" value="PKS_Beta-ketoAc_synthase_dom"/>
</dbReference>
<comment type="caution">
    <text evidence="7">The sequence shown here is derived from an EMBL/GenBank/DDBJ whole genome shotgun (WGS) entry which is preliminary data.</text>
</comment>
<dbReference type="Gene3D" id="3.40.47.10">
    <property type="match status" value="3"/>
</dbReference>
<keyword evidence="3" id="KW-0963">Cytoplasm</keyword>
<comment type="pathway">
    <text evidence="1">Antibiotic biosynthesis.</text>
</comment>
<keyword evidence="2" id="KW-0596">Phosphopantetheine</keyword>
<dbReference type="PANTHER" id="PTHR43775:SF37">
    <property type="entry name" value="SI:DKEY-61P9.11"/>
    <property type="match status" value="1"/>
</dbReference>
<evidence type="ECO:0000259" key="6">
    <source>
        <dbReference type="PROSITE" id="PS52004"/>
    </source>
</evidence>
<keyword evidence="8" id="KW-1185">Reference proteome</keyword>
<dbReference type="SMART" id="SM00825">
    <property type="entry name" value="PKS_KS"/>
    <property type="match status" value="1"/>
</dbReference>
<dbReference type="PANTHER" id="PTHR43775">
    <property type="entry name" value="FATTY ACID SYNTHASE"/>
    <property type="match status" value="1"/>
</dbReference>
<dbReference type="Proteomes" id="UP001595824">
    <property type="component" value="Unassembled WGS sequence"/>
</dbReference>
<sequence length="631" mass="63526">MDDKEILTGFKSGALGREQAVALLTGAPAVPPAPVVPAAPAVPVVSAASAIATAVRGVPSAAPEPPPARVPATAPAGGGEPESTGPYAVTALHGRFPQADDLEAFWRTALDERDTASAPPPGRPAGTEPGYFLDGVAEFDAAFFGLAPDRAALLDPQERVLLETVWQTLEGGGYTGARLDALTTEDGEPRDVGVYLAHGPADHALLAAEQGGAFPAGCRGGLAGRLSALLDLRGPSHCVDSGSSSFLVALHHALGALRAGECAAALVGAVDLRLHPARQVAGGGEGAGALLLRPLAAARAAGDTVHAVVRAGAVVHVGRAPAARVTERLDRRTAAAGADTARPTLRETGTTAAATTGDTGAATGFVALTRAVLQLRHGTLLPVPGGPAAAVWPRPCDAHGRELPRRAAVTVRDPAGTAAQVIVEEAPRTRPEPGRTAPPPGGPAGQGEELVLLSAPTPGHLAAAARRLAERVGRADASPDVPRDLTALARELRLGRAVLPCRLAVTVRSTAELAAALSAFAAESAPAAVPGSAAAPGSGCGAAGSGGVRHADLRSGSGGSPLLGDLPETDDYLAALWRGHRLDALARLWLAGVDVTAARAAGTGPVLPLPLTPLLRRPLPAARPRTDEQER</sequence>
<dbReference type="InterPro" id="IPR016039">
    <property type="entry name" value="Thiolase-like"/>
</dbReference>
<feature type="domain" description="Ketosynthase family 3 (KS3)" evidence="6">
    <location>
        <begin position="84"/>
        <end position="425"/>
    </location>
</feature>
<dbReference type="SUPFAM" id="SSF53901">
    <property type="entry name" value="Thiolase-like"/>
    <property type="match status" value="2"/>
</dbReference>
<keyword evidence="4" id="KW-0597">Phosphoprotein</keyword>
<feature type="region of interest" description="Disordered" evidence="5">
    <location>
        <begin position="58"/>
        <end position="87"/>
    </location>
</feature>
<feature type="region of interest" description="Disordered" evidence="5">
    <location>
        <begin position="427"/>
        <end position="446"/>
    </location>
</feature>
<dbReference type="Gene3D" id="3.30.70.3290">
    <property type="match status" value="1"/>
</dbReference>
<evidence type="ECO:0000256" key="1">
    <source>
        <dbReference type="ARBA" id="ARBA00004792"/>
    </source>
</evidence>
<evidence type="ECO:0000256" key="3">
    <source>
        <dbReference type="ARBA" id="ARBA00022490"/>
    </source>
</evidence>
<dbReference type="CDD" id="cd00833">
    <property type="entry name" value="PKS"/>
    <property type="match status" value="1"/>
</dbReference>
<organism evidence="7 8">
    <name type="scientific">Streptomyces andamanensis</name>
    <dbReference type="NCBI Taxonomy" id="1565035"/>
    <lineage>
        <taxon>Bacteria</taxon>
        <taxon>Bacillati</taxon>
        <taxon>Actinomycetota</taxon>
        <taxon>Actinomycetes</taxon>
        <taxon>Kitasatosporales</taxon>
        <taxon>Streptomycetaceae</taxon>
        <taxon>Streptomyces</taxon>
    </lineage>
</organism>
<proteinExistence type="predicted"/>
<reference evidence="8" key="1">
    <citation type="journal article" date="2019" name="Int. J. Syst. Evol. Microbiol.">
        <title>The Global Catalogue of Microorganisms (GCM) 10K type strain sequencing project: providing services to taxonomists for standard genome sequencing and annotation.</title>
        <authorList>
            <consortium name="The Broad Institute Genomics Platform"/>
            <consortium name="The Broad Institute Genome Sequencing Center for Infectious Disease"/>
            <person name="Wu L."/>
            <person name="Ma J."/>
        </authorList>
    </citation>
    <scope>NUCLEOTIDE SEQUENCE [LARGE SCALE GENOMIC DNA]</scope>
    <source>
        <strain evidence="8">PCU 347</strain>
    </source>
</reference>
<feature type="compositionally biased region" description="Low complexity" evidence="5">
    <location>
        <begin position="334"/>
        <end position="356"/>
    </location>
</feature>
<dbReference type="InterPro" id="IPR050091">
    <property type="entry name" value="PKS_NRPS_Biosynth_Enz"/>
</dbReference>
<feature type="region of interest" description="Disordered" evidence="5">
    <location>
        <begin position="331"/>
        <end position="356"/>
    </location>
</feature>
<evidence type="ECO:0000256" key="2">
    <source>
        <dbReference type="ARBA" id="ARBA00022450"/>
    </source>
</evidence>
<evidence type="ECO:0000313" key="7">
    <source>
        <dbReference type="EMBL" id="MFC4330725.1"/>
    </source>
</evidence>
<dbReference type="RefSeq" id="WP_381741739.1">
    <property type="nucleotide sequence ID" value="NZ_JBHSDP010000024.1"/>
</dbReference>
<dbReference type="PROSITE" id="PS52004">
    <property type="entry name" value="KS3_2"/>
    <property type="match status" value="1"/>
</dbReference>
<evidence type="ECO:0000256" key="5">
    <source>
        <dbReference type="SAM" id="MobiDB-lite"/>
    </source>
</evidence>
<protein>
    <submittedName>
        <fullName evidence="7">Beta-ketoacyl synthase N-terminal-like domain-containing protein</fullName>
    </submittedName>
</protein>
<evidence type="ECO:0000313" key="8">
    <source>
        <dbReference type="Proteomes" id="UP001595824"/>
    </source>
</evidence>
<accession>A0ABV8TJG5</accession>
<dbReference type="Pfam" id="PF22336">
    <property type="entry name" value="RhiE-like_linker"/>
    <property type="match status" value="1"/>
</dbReference>
<dbReference type="EMBL" id="JBHSDP010000024">
    <property type="protein sequence ID" value="MFC4330725.1"/>
    <property type="molecule type" value="Genomic_DNA"/>
</dbReference>
<name>A0ABV8TJG5_9ACTN</name>
<evidence type="ECO:0000256" key="4">
    <source>
        <dbReference type="ARBA" id="ARBA00022553"/>
    </source>
</evidence>
<dbReference type="Pfam" id="PF00109">
    <property type="entry name" value="ketoacyl-synt"/>
    <property type="match status" value="1"/>
</dbReference>
<dbReference type="InterPro" id="IPR014030">
    <property type="entry name" value="Ketoacyl_synth_N"/>
</dbReference>
<dbReference type="InterPro" id="IPR054514">
    <property type="entry name" value="RhiE-like_linker"/>
</dbReference>
<gene>
    <name evidence="7" type="ORF">ACFPC0_23660</name>
</gene>